<accession>A0A2U1TXG0</accession>
<feature type="domain" description="Fe2OG dioxygenase" evidence="2">
    <location>
        <begin position="96"/>
        <end position="236"/>
    </location>
</feature>
<protein>
    <recommendedName>
        <fullName evidence="2">Fe2OG dioxygenase domain-containing protein</fullName>
    </recommendedName>
</protein>
<keyword evidence="1" id="KW-0408">Iron</keyword>
<evidence type="ECO:0000259" key="2">
    <source>
        <dbReference type="PROSITE" id="PS51471"/>
    </source>
</evidence>
<dbReference type="GO" id="GO:0016491">
    <property type="term" value="F:oxidoreductase activity"/>
    <property type="evidence" value="ECO:0007669"/>
    <property type="project" value="UniProtKB-KW"/>
</dbReference>
<dbReference type="GO" id="GO:0046872">
    <property type="term" value="F:metal ion binding"/>
    <property type="evidence" value="ECO:0007669"/>
    <property type="project" value="UniProtKB-KW"/>
</dbReference>
<comment type="similarity">
    <text evidence="1">Belongs to the iron/ascorbate-dependent oxidoreductase family.</text>
</comment>
<dbReference type="InterPro" id="IPR055091">
    <property type="entry name" value="WelO5-like"/>
</dbReference>
<name>A0A2U1TXG0_9GAMM</name>
<evidence type="ECO:0000313" key="4">
    <source>
        <dbReference type="Proteomes" id="UP000296159"/>
    </source>
</evidence>
<gene>
    <name evidence="3" type="ORF">DDT56_14165</name>
</gene>
<sequence length="236" mass="27167">MAERLTHNFNSILEETNGGTRDYDGFVLTNQIGATQFTKTAPEYIKEVIRHSDNNWKLFDGVPDEDVEHVFFTYYLEREFARKGIHFGFSRYKNIPASFATFRRWLDNGKMALMPHDDVAQLKQAARDRFEIGLAERVISFNACIEAPELGGNLTVWNIHPDEECRTRCGVMETGYPYDIMELGRVEKLELQLNSGDVYFMNASHVHGVSSLNKGRRLTAGRFIGEVRKDKVVFWT</sequence>
<dbReference type="Proteomes" id="UP000296159">
    <property type="component" value="Unassembled WGS sequence"/>
</dbReference>
<evidence type="ECO:0000313" key="3">
    <source>
        <dbReference type="EMBL" id="PWC14064.1"/>
    </source>
</evidence>
<dbReference type="Gene3D" id="2.60.120.620">
    <property type="entry name" value="q2cbj1_9rhob like domain"/>
    <property type="match status" value="1"/>
</dbReference>
<dbReference type="Pfam" id="PF22814">
    <property type="entry name" value="WelO5"/>
    <property type="match status" value="1"/>
</dbReference>
<organism evidence="3 4">
    <name type="scientific">Brenneria corticis</name>
    <dbReference type="NCBI Taxonomy" id="2173106"/>
    <lineage>
        <taxon>Bacteria</taxon>
        <taxon>Pseudomonadati</taxon>
        <taxon>Pseudomonadota</taxon>
        <taxon>Gammaproteobacteria</taxon>
        <taxon>Enterobacterales</taxon>
        <taxon>Pectobacteriaceae</taxon>
        <taxon>Brenneria</taxon>
    </lineage>
</organism>
<keyword evidence="1" id="KW-0560">Oxidoreductase</keyword>
<keyword evidence="4" id="KW-1185">Reference proteome</keyword>
<reference evidence="3 4" key="1">
    <citation type="submission" date="2018-04" db="EMBL/GenBank/DDBJ databases">
        <title>Brenneria corticis sp.nov.</title>
        <authorList>
            <person name="Li Y."/>
        </authorList>
    </citation>
    <scope>NUCLEOTIDE SEQUENCE [LARGE SCALE GENOMIC DNA]</scope>
    <source>
        <strain evidence="3 4">CFCC 11842</strain>
    </source>
</reference>
<dbReference type="InterPro" id="IPR005123">
    <property type="entry name" value="Oxoglu/Fe-dep_dioxygenase_dom"/>
</dbReference>
<dbReference type="PROSITE" id="PS51471">
    <property type="entry name" value="FE2OG_OXY"/>
    <property type="match status" value="1"/>
</dbReference>
<proteinExistence type="inferred from homology"/>
<keyword evidence="1" id="KW-0479">Metal-binding</keyword>
<dbReference type="EMBL" id="QDKH01000015">
    <property type="protein sequence ID" value="PWC14064.1"/>
    <property type="molecule type" value="Genomic_DNA"/>
</dbReference>
<evidence type="ECO:0000256" key="1">
    <source>
        <dbReference type="RuleBase" id="RU003682"/>
    </source>
</evidence>
<comment type="caution">
    <text evidence="3">The sequence shown here is derived from an EMBL/GenBank/DDBJ whole genome shotgun (WGS) entry which is preliminary data.</text>
</comment>
<dbReference type="AlphaFoldDB" id="A0A2U1TXG0"/>